<reference evidence="1 2" key="1">
    <citation type="submission" date="2019-12" db="EMBL/GenBank/DDBJ databases">
        <title>Enteriobacteria Tanzani isolates_8377-8380.</title>
        <authorList>
            <person name="Subbiah M."/>
            <person name="Call D."/>
        </authorList>
    </citation>
    <scope>NUCLEOTIDE SEQUENCE [LARGE SCALE GENOMIC DNA]</scope>
    <source>
        <strain evidence="1 2">8379wE6</strain>
    </source>
</reference>
<dbReference type="AlphaFoldDB" id="A0A6N8NP65"/>
<name>A0A6N8NP65_ECOLX</name>
<gene>
    <name evidence="1" type="ORF">GP979_26685</name>
</gene>
<protein>
    <submittedName>
        <fullName evidence="1">Toxin YafO, type II toxin-antitoxin system family protein</fullName>
    </submittedName>
</protein>
<dbReference type="EMBL" id="WTQQ01001147">
    <property type="protein sequence ID" value="MWR91823.1"/>
    <property type="molecule type" value="Genomic_DNA"/>
</dbReference>
<dbReference type="Proteomes" id="UP000436482">
    <property type="component" value="Unassembled WGS sequence"/>
</dbReference>
<proteinExistence type="predicted"/>
<comment type="caution">
    <text evidence="1">The sequence shown here is derived from an EMBL/GenBank/DDBJ whole genome shotgun (WGS) entry which is preliminary data.</text>
</comment>
<dbReference type="Pfam" id="PF13957">
    <property type="entry name" value="YafO_toxin"/>
    <property type="match status" value="1"/>
</dbReference>
<dbReference type="InterPro" id="IPR020353">
    <property type="entry name" value="Toxin_YafO"/>
</dbReference>
<evidence type="ECO:0000313" key="1">
    <source>
        <dbReference type="EMBL" id="MWR91823.1"/>
    </source>
</evidence>
<sequence length="138" mass="15691">MAKVSITGELRHLAAAHKYAQMLADYISKGSQFWCFGSLGGFERNYDAMAANIRKIHLKLPGDKPWPPEASLSERTCNNFLVFAQHLYIDEHYQILAIISPNAHQQADSMLPRLIKLAEETFIELPPDELEKLKTYDS</sequence>
<evidence type="ECO:0000313" key="2">
    <source>
        <dbReference type="Proteomes" id="UP000436482"/>
    </source>
</evidence>
<accession>A0A6N8NP65</accession>
<organism evidence="1 2">
    <name type="scientific">Escherichia coli</name>
    <dbReference type="NCBI Taxonomy" id="562"/>
    <lineage>
        <taxon>Bacteria</taxon>
        <taxon>Pseudomonadati</taxon>
        <taxon>Pseudomonadota</taxon>
        <taxon>Gammaproteobacteria</taxon>
        <taxon>Enterobacterales</taxon>
        <taxon>Enterobacteriaceae</taxon>
        <taxon>Escherichia</taxon>
    </lineage>
</organism>
<dbReference type="RefSeq" id="WP_096149937.1">
    <property type="nucleotide sequence ID" value="NZ_CP029180.1"/>
</dbReference>